<evidence type="ECO:0000313" key="5">
    <source>
        <dbReference type="Proteomes" id="UP000663828"/>
    </source>
</evidence>
<name>A0A813ZHQ4_ADIRI</name>
<dbReference type="SUPFAM" id="SSF54593">
    <property type="entry name" value="Glyoxalase/Bleomycin resistance protein/Dihydroxybiphenyl dioxygenase"/>
    <property type="match status" value="1"/>
</dbReference>
<proteinExistence type="inferred from homology"/>
<comment type="caution">
    <text evidence="4">The sequence shown here is derived from an EMBL/GenBank/DDBJ whole genome shotgun (WGS) entry which is preliminary data.</text>
</comment>
<sequence length="685" mass="78582">MPRNMLENVLFQMTNSCYTPCELILKIGSNECDEISTAISSLLRTCSISEQSFFLVERQIQPTTYYGSFTNQSMPSSSSSSSTTLSVPVQSQSLSCVLLLTDDILKQQQLVRPSQTSTKNKTSSTILPKSKHFFKSTNTWNFHHKIELLDENKQTIARQDYYELSYYLPLWSVSHIPHSRQPIIRFNIFTQHFDTMLTFYTRLFQRKPDSSKPGFVLFILPSTPRMKMIYQFSIKYSPSIQPYTIAQSAYLKFRLNNLDHFINEYSSKLFALNKFEYYIYDPDGNLLHLHLYDLSKRKNLGEVNHLKSCAHTNDSGVGDSSDPPPTQLFSSIVPQGYRPCYPVNNNRQQQAALPNGDIDVQSHSSQSSHDSGRWSSVSSNEFNSNNRMKRTVHHIPITVVNSTSISTATAKKIENFNEESVHNSKEKEQQQRTVSSRTGNKHQRQWKTSVYDSEPRLSTLTSVNNRYYSSMSDLKMKNPIHSSTATDSKPTNLCRFQTITDQDCDISYEVDSPRAQTETLPLGYLNAFLLKKRHQQEQIGNASNIQYLITQFEKPNLLLTTQRPVSVPLMDQTVKPTKGILQRRFHGTITPVQNKSSRKRSKSVTFECHVDENCTSSADEDKNKHLSDHLRSPRINIGITLDSRLRKTPVLDMLRSTAMESDFLEPRQLNRTTSLRQPFLPMARF</sequence>
<evidence type="ECO:0000313" key="4">
    <source>
        <dbReference type="EMBL" id="CAF0900437.1"/>
    </source>
</evidence>
<dbReference type="InterPro" id="IPR046365">
    <property type="entry name" value="FAM124_dom"/>
</dbReference>
<reference evidence="4" key="1">
    <citation type="submission" date="2021-02" db="EMBL/GenBank/DDBJ databases">
        <authorList>
            <person name="Nowell W R."/>
        </authorList>
    </citation>
    <scope>NUCLEOTIDE SEQUENCE</scope>
</reference>
<dbReference type="EMBL" id="CAJNOR010000391">
    <property type="protein sequence ID" value="CAF0900437.1"/>
    <property type="molecule type" value="Genomic_DNA"/>
</dbReference>
<protein>
    <recommendedName>
        <fullName evidence="3">FAM124 domain-containing protein</fullName>
    </recommendedName>
</protein>
<dbReference type="AlphaFoldDB" id="A0A813ZHQ4"/>
<feature type="domain" description="FAM124" evidence="3">
    <location>
        <begin position="133"/>
        <end position="288"/>
    </location>
</feature>
<evidence type="ECO:0000256" key="2">
    <source>
        <dbReference type="SAM" id="MobiDB-lite"/>
    </source>
</evidence>
<dbReference type="InterPro" id="IPR029380">
    <property type="entry name" value="FAM124"/>
</dbReference>
<feature type="compositionally biased region" description="Basic and acidic residues" evidence="2">
    <location>
        <begin position="416"/>
        <end position="430"/>
    </location>
</feature>
<feature type="compositionally biased region" description="Low complexity" evidence="2">
    <location>
        <begin position="362"/>
        <end position="386"/>
    </location>
</feature>
<keyword evidence="5" id="KW-1185">Reference proteome</keyword>
<evidence type="ECO:0000259" key="3">
    <source>
        <dbReference type="Pfam" id="PF15067"/>
    </source>
</evidence>
<dbReference type="Pfam" id="PF15067">
    <property type="entry name" value="FAM124"/>
    <property type="match status" value="1"/>
</dbReference>
<organism evidence="4 5">
    <name type="scientific">Adineta ricciae</name>
    <name type="common">Rotifer</name>
    <dbReference type="NCBI Taxonomy" id="249248"/>
    <lineage>
        <taxon>Eukaryota</taxon>
        <taxon>Metazoa</taxon>
        <taxon>Spiralia</taxon>
        <taxon>Gnathifera</taxon>
        <taxon>Rotifera</taxon>
        <taxon>Eurotatoria</taxon>
        <taxon>Bdelloidea</taxon>
        <taxon>Adinetida</taxon>
        <taxon>Adinetidae</taxon>
        <taxon>Adineta</taxon>
    </lineage>
</organism>
<accession>A0A813ZHQ4</accession>
<dbReference type="Proteomes" id="UP000663828">
    <property type="component" value="Unassembled WGS sequence"/>
</dbReference>
<feature type="region of interest" description="Disordered" evidence="2">
    <location>
        <begin position="416"/>
        <end position="450"/>
    </location>
</feature>
<feature type="region of interest" description="Disordered" evidence="2">
    <location>
        <begin position="357"/>
        <end position="389"/>
    </location>
</feature>
<gene>
    <name evidence="4" type="ORF">XAT740_LOCUS7993</name>
</gene>
<dbReference type="PANTHER" id="PTHR14715">
    <property type="entry name" value="FAM124 DOMAIN-CONTAINING PROTEIN-RELATED"/>
    <property type="match status" value="1"/>
</dbReference>
<dbReference type="InterPro" id="IPR029068">
    <property type="entry name" value="Glyas_Bleomycin-R_OHBP_Dase"/>
</dbReference>
<comment type="similarity">
    <text evidence="1">Belongs to the FAM124 family.</text>
</comment>
<evidence type="ECO:0000256" key="1">
    <source>
        <dbReference type="ARBA" id="ARBA00006440"/>
    </source>
</evidence>
<dbReference type="PANTHER" id="PTHR14715:SF6">
    <property type="entry name" value="FAM124 DOMAIN-CONTAINING PROTEIN"/>
    <property type="match status" value="1"/>
</dbReference>